<dbReference type="PROSITE" id="PS50240">
    <property type="entry name" value="TRYPSIN_DOM"/>
    <property type="match status" value="1"/>
</dbReference>
<dbReference type="GO" id="GO:0004252">
    <property type="term" value="F:serine-type endopeptidase activity"/>
    <property type="evidence" value="ECO:0007669"/>
    <property type="project" value="InterPro"/>
</dbReference>
<dbReference type="Pfam" id="PF00089">
    <property type="entry name" value="Trypsin"/>
    <property type="match status" value="1"/>
</dbReference>
<accession>A0A6P8ZJ55</accession>
<dbReference type="InterPro" id="IPR009003">
    <property type="entry name" value="Peptidase_S1_PA"/>
</dbReference>
<evidence type="ECO:0000256" key="5">
    <source>
        <dbReference type="ARBA" id="ARBA00023157"/>
    </source>
</evidence>
<keyword evidence="5" id="KW-1015">Disulfide bond</keyword>
<sequence length="291" mass="31715">IVGGDLAAPGQVPHMALLGFGPLPAVKWLCGGALISPRWVLTAAHCVRSAKGPARWVRLGSWLDGQAEGPGAQQLAVEEQVAHPAYRPPAHYNDIGLVKLAEQPVLGPAVRPACLHTQYTINATKAQACGYGSVEYAAERQGDALRCVWLPLLPRVDCAKYFGEVMGTNQLPQGMPRSLLCAAELAGGKDTCQGDSGGPLHLLSDVPYCTYTLVGVTAFGKFCGYAKSPGVYTRVSFFLPWIEDVVWAREGPEGPDRTDYDYDEYYEDYDSQYEANYPHVDAPWLLYEEYT</sequence>
<keyword evidence="6" id="KW-0325">Glycoprotein</keyword>
<evidence type="ECO:0000256" key="2">
    <source>
        <dbReference type="ARBA" id="ARBA00022729"/>
    </source>
</evidence>
<dbReference type="SMART" id="SM00020">
    <property type="entry name" value="Tryp_SPc"/>
    <property type="match status" value="1"/>
</dbReference>
<name>A0A6P8ZJ55_THRPL</name>
<evidence type="ECO:0000256" key="7">
    <source>
        <dbReference type="ARBA" id="ARBA00024195"/>
    </source>
</evidence>
<organism evidence="11">
    <name type="scientific">Thrips palmi</name>
    <name type="common">Melon thrips</name>
    <dbReference type="NCBI Taxonomy" id="161013"/>
    <lineage>
        <taxon>Eukaryota</taxon>
        <taxon>Metazoa</taxon>
        <taxon>Ecdysozoa</taxon>
        <taxon>Arthropoda</taxon>
        <taxon>Hexapoda</taxon>
        <taxon>Insecta</taxon>
        <taxon>Pterygota</taxon>
        <taxon>Neoptera</taxon>
        <taxon>Paraneoptera</taxon>
        <taxon>Thysanoptera</taxon>
        <taxon>Terebrantia</taxon>
        <taxon>Thripoidea</taxon>
        <taxon>Thripidae</taxon>
        <taxon>Thrips</taxon>
    </lineage>
</organism>
<evidence type="ECO:0000256" key="3">
    <source>
        <dbReference type="ARBA" id="ARBA00022801"/>
    </source>
</evidence>
<dbReference type="GO" id="GO:0005615">
    <property type="term" value="C:extracellular space"/>
    <property type="evidence" value="ECO:0007669"/>
    <property type="project" value="TreeGrafter"/>
</dbReference>
<keyword evidence="2" id="KW-0732">Signal</keyword>
<dbReference type="PROSITE" id="PS00135">
    <property type="entry name" value="TRYPSIN_SER"/>
    <property type="match status" value="1"/>
</dbReference>
<dbReference type="SUPFAM" id="SSF50494">
    <property type="entry name" value="Trypsin-like serine proteases"/>
    <property type="match status" value="1"/>
</dbReference>
<gene>
    <name evidence="11" type="primary">LOC117641497</name>
</gene>
<dbReference type="Proteomes" id="UP000515158">
    <property type="component" value="Unplaced"/>
</dbReference>
<dbReference type="InParanoid" id="A0A6P8ZJ55"/>
<evidence type="ECO:0000313" key="10">
    <source>
        <dbReference type="Proteomes" id="UP000515158"/>
    </source>
</evidence>
<dbReference type="AlphaFoldDB" id="A0A6P8ZJ55"/>
<comment type="similarity">
    <text evidence="7">Belongs to the peptidase S1 family. CLIP subfamily.</text>
</comment>
<dbReference type="CDD" id="cd00190">
    <property type="entry name" value="Tryp_SPc"/>
    <property type="match status" value="1"/>
</dbReference>
<dbReference type="GO" id="GO:0006508">
    <property type="term" value="P:proteolysis"/>
    <property type="evidence" value="ECO:0007669"/>
    <property type="project" value="UniProtKB-KW"/>
</dbReference>
<evidence type="ECO:0000256" key="4">
    <source>
        <dbReference type="ARBA" id="ARBA00022825"/>
    </source>
</evidence>
<keyword evidence="3 8" id="KW-0378">Hydrolase</keyword>
<dbReference type="OrthoDB" id="6339452at2759"/>
<protein>
    <submittedName>
        <fullName evidence="11">Serine protease snake-like</fullName>
    </submittedName>
</protein>
<dbReference type="PANTHER" id="PTHR24264">
    <property type="entry name" value="TRYPSIN-RELATED"/>
    <property type="match status" value="1"/>
</dbReference>
<feature type="non-terminal residue" evidence="11">
    <location>
        <position position="1"/>
    </location>
</feature>
<proteinExistence type="inferred from homology"/>
<evidence type="ECO:0000259" key="9">
    <source>
        <dbReference type="PROSITE" id="PS50240"/>
    </source>
</evidence>
<dbReference type="PANTHER" id="PTHR24264:SF54">
    <property type="entry name" value="PEPTIDASE S1 DOMAIN-CONTAINING PROTEIN"/>
    <property type="match status" value="1"/>
</dbReference>
<dbReference type="InterPro" id="IPR001254">
    <property type="entry name" value="Trypsin_dom"/>
</dbReference>
<evidence type="ECO:0000256" key="8">
    <source>
        <dbReference type="RuleBase" id="RU363034"/>
    </source>
</evidence>
<dbReference type="FunCoup" id="A0A6P8ZJ55">
    <property type="interactions" value="15"/>
</dbReference>
<dbReference type="InterPro" id="IPR001314">
    <property type="entry name" value="Peptidase_S1A"/>
</dbReference>
<feature type="domain" description="Peptidase S1" evidence="9">
    <location>
        <begin position="1"/>
        <end position="247"/>
    </location>
</feature>
<dbReference type="Gene3D" id="2.40.10.10">
    <property type="entry name" value="Trypsin-like serine proteases"/>
    <property type="match status" value="1"/>
</dbReference>
<keyword evidence="4 8" id="KW-0720">Serine protease</keyword>
<evidence type="ECO:0000256" key="1">
    <source>
        <dbReference type="ARBA" id="ARBA00022670"/>
    </source>
</evidence>
<evidence type="ECO:0000313" key="11">
    <source>
        <dbReference type="RefSeq" id="XP_034234764.1"/>
    </source>
</evidence>
<reference evidence="11" key="1">
    <citation type="submission" date="2025-08" db="UniProtKB">
        <authorList>
            <consortium name="RefSeq"/>
        </authorList>
    </citation>
    <scope>IDENTIFICATION</scope>
    <source>
        <tissue evidence="11">Total insect</tissue>
    </source>
</reference>
<dbReference type="PRINTS" id="PR00722">
    <property type="entry name" value="CHYMOTRYPSIN"/>
</dbReference>
<dbReference type="GeneID" id="117641497"/>
<dbReference type="InterPro" id="IPR050127">
    <property type="entry name" value="Serine_Proteases_S1"/>
</dbReference>
<dbReference type="FunFam" id="2.40.10.10:FF:000028">
    <property type="entry name" value="Serine protease easter"/>
    <property type="match status" value="1"/>
</dbReference>
<dbReference type="KEGG" id="tpal:117641497"/>
<evidence type="ECO:0000256" key="6">
    <source>
        <dbReference type="ARBA" id="ARBA00023180"/>
    </source>
</evidence>
<dbReference type="InterPro" id="IPR033116">
    <property type="entry name" value="TRYPSIN_SER"/>
</dbReference>
<dbReference type="PROSITE" id="PS00134">
    <property type="entry name" value="TRYPSIN_HIS"/>
    <property type="match status" value="1"/>
</dbReference>
<keyword evidence="1 8" id="KW-0645">Protease</keyword>
<dbReference type="InterPro" id="IPR018114">
    <property type="entry name" value="TRYPSIN_HIS"/>
</dbReference>
<keyword evidence="10" id="KW-1185">Reference proteome</keyword>
<dbReference type="InterPro" id="IPR043504">
    <property type="entry name" value="Peptidase_S1_PA_chymotrypsin"/>
</dbReference>
<dbReference type="RefSeq" id="XP_034234764.1">
    <property type="nucleotide sequence ID" value="XM_034378873.1"/>
</dbReference>